<dbReference type="PROSITE" id="PS51257">
    <property type="entry name" value="PROKAR_LIPOPROTEIN"/>
    <property type="match status" value="1"/>
</dbReference>
<evidence type="ECO:0000313" key="1">
    <source>
        <dbReference type="EMBL" id="GGZ25819.1"/>
    </source>
</evidence>
<dbReference type="AlphaFoldDB" id="A0A918PY42"/>
<accession>A0A918PY42</accession>
<protein>
    <recommendedName>
        <fullName evidence="3">DUF4249 domain-containing protein</fullName>
    </recommendedName>
</protein>
<reference evidence="1" key="1">
    <citation type="journal article" date="2014" name="Int. J. Syst. Evol. Microbiol.">
        <title>Complete genome sequence of Corynebacterium casei LMG S-19264T (=DSM 44701T), isolated from a smear-ripened cheese.</title>
        <authorList>
            <consortium name="US DOE Joint Genome Institute (JGI-PGF)"/>
            <person name="Walter F."/>
            <person name="Albersmeier A."/>
            <person name="Kalinowski J."/>
            <person name="Ruckert C."/>
        </authorList>
    </citation>
    <scope>NUCLEOTIDE SEQUENCE</scope>
    <source>
        <strain evidence="1">KCTC 12368</strain>
    </source>
</reference>
<dbReference type="Pfam" id="PF14054">
    <property type="entry name" value="DUF4249"/>
    <property type="match status" value="1"/>
</dbReference>
<organism evidence="1 2">
    <name type="scientific">Echinicola pacifica</name>
    <dbReference type="NCBI Taxonomy" id="346377"/>
    <lineage>
        <taxon>Bacteria</taxon>
        <taxon>Pseudomonadati</taxon>
        <taxon>Bacteroidota</taxon>
        <taxon>Cytophagia</taxon>
        <taxon>Cytophagales</taxon>
        <taxon>Cyclobacteriaceae</taxon>
        <taxon>Echinicola</taxon>
    </lineage>
</organism>
<gene>
    <name evidence="1" type="ORF">GCM10007049_17980</name>
</gene>
<dbReference type="RefSeq" id="WP_018473314.1">
    <property type="nucleotide sequence ID" value="NZ_BMWX01000003.1"/>
</dbReference>
<sequence length="273" mass="30618">MRTYWILTIVSALLLFSCEEVIELDLDNADPEIVIEGTLTDQAGPYTVKLSESVGFYDDNVFPAVSGAVVRISDDNGYANLLEEVEPGIYQTSDLQGQRGSTYRLEVEANGAFYTAVSEMPELAVPIDSISFRYEEESLFYKEGYYFRAYFTDPEGLGDYYRFTVLVNGEVYVFDFDGDLIEDDNLWLADDKYTDGNSQDYDFPHTLKPGDVVSLQLHHLNEDTFDYYRTLVDVIDGGGVAPSNPLSNFGDTALGYFGAFSVTEMERTVVPTN</sequence>
<evidence type="ECO:0000313" key="2">
    <source>
        <dbReference type="Proteomes" id="UP000619457"/>
    </source>
</evidence>
<dbReference type="InterPro" id="IPR025345">
    <property type="entry name" value="DUF4249"/>
</dbReference>
<comment type="caution">
    <text evidence="1">The sequence shown here is derived from an EMBL/GenBank/DDBJ whole genome shotgun (WGS) entry which is preliminary data.</text>
</comment>
<evidence type="ECO:0008006" key="3">
    <source>
        <dbReference type="Google" id="ProtNLM"/>
    </source>
</evidence>
<dbReference type="Proteomes" id="UP000619457">
    <property type="component" value="Unassembled WGS sequence"/>
</dbReference>
<proteinExistence type="predicted"/>
<keyword evidence="2" id="KW-1185">Reference proteome</keyword>
<reference evidence="1" key="2">
    <citation type="submission" date="2020-09" db="EMBL/GenBank/DDBJ databases">
        <authorList>
            <person name="Sun Q."/>
            <person name="Kim S."/>
        </authorList>
    </citation>
    <scope>NUCLEOTIDE SEQUENCE</scope>
    <source>
        <strain evidence="1">KCTC 12368</strain>
    </source>
</reference>
<dbReference type="EMBL" id="BMWX01000003">
    <property type="protein sequence ID" value="GGZ25819.1"/>
    <property type="molecule type" value="Genomic_DNA"/>
</dbReference>
<name>A0A918PY42_9BACT</name>